<accession>A0A2S8S785</accession>
<dbReference type="AlphaFoldDB" id="A0A2S8S785"/>
<protein>
    <submittedName>
        <fullName evidence="2">TorA maturation chaperone TorD</fullName>
    </submittedName>
</protein>
<dbReference type="SUPFAM" id="SSF89155">
    <property type="entry name" value="TorD-like"/>
    <property type="match status" value="1"/>
</dbReference>
<dbReference type="EMBL" id="PVEP01000004">
    <property type="protein sequence ID" value="PQV56669.1"/>
    <property type="molecule type" value="Genomic_DNA"/>
</dbReference>
<dbReference type="Proteomes" id="UP000238338">
    <property type="component" value="Unassembled WGS sequence"/>
</dbReference>
<dbReference type="InterPro" id="IPR036411">
    <property type="entry name" value="TorD-like_sf"/>
</dbReference>
<dbReference type="Pfam" id="PF02613">
    <property type="entry name" value="Nitrate_red_del"/>
    <property type="match status" value="1"/>
</dbReference>
<evidence type="ECO:0000256" key="1">
    <source>
        <dbReference type="ARBA" id="ARBA00023186"/>
    </source>
</evidence>
<dbReference type="InterPro" id="IPR020945">
    <property type="entry name" value="DMSO/NO3_reduct_chaperone"/>
</dbReference>
<comment type="caution">
    <text evidence="2">The sequence shown here is derived from an EMBL/GenBank/DDBJ whole genome shotgun (WGS) entry which is preliminary data.</text>
</comment>
<reference evidence="2 3" key="1">
    <citation type="submission" date="2018-02" db="EMBL/GenBank/DDBJ databases">
        <title>Genomic Encyclopedia of Archaeal and Bacterial Type Strains, Phase II (KMG-II): from individual species to whole genera.</title>
        <authorList>
            <person name="Goeker M."/>
        </authorList>
    </citation>
    <scope>NUCLEOTIDE SEQUENCE [LARGE SCALE GENOMIC DNA]</scope>
    <source>
        <strain evidence="2 3">DSM 18921</strain>
    </source>
</reference>
<evidence type="ECO:0000313" key="2">
    <source>
        <dbReference type="EMBL" id="PQV56669.1"/>
    </source>
</evidence>
<keyword evidence="1" id="KW-0143">Chaperone</keyword>
<dbReference type="RefSeq" id="WP_105514837.1">
    <property type="nucleotide sequence ID" value="NZ_PVEP01000004.1"/>
</dbReference>
<evidence type="ECO:0000313" key="3">
    <source>
        <dbReference type="Proteomes" id="UP000238338"/>
    </source>
</evidence>
<dbReference type="PANTHER" id="PTHR34227:SF1">
    <property type="entry name" value="DIMETHYL SULFOXIDE REDUCTASE CHAPERONE-RELATED"/>
    <property type="match status" value="1"/>
</dbReference>
<proteinExistence type="predicted"/>
<dbReference type="InterPro" id="IPR050289">
    <property type="entry name" value="TorD/DmsD_chaperones"/>
</dbReference>
<name>A0A2S8S785_9RHOB</name>
<organism evidence="2 3">
    <name type="scientific">Albidovulum denitrificans</name>
    <dbReference type="NCBI Taxonomy" id="404881"/>
    <lineage>
        <taxon>Bacteria</taxon>
        <taxon>Pseudomonadati</taxon>
        <taxon>Pseudomonadota</taxon>
        <taxon>Alphaproteobacteria</taxon>
        <taxon>Rhodobacterales</taxon>
        <taxon>Paracoccaceae</taxon>
        <taxon>Albidovulum</taxon>
    </lineage>
</organism>
<dbReference type="Gene3D" id="1.10.3480.10">
    <property type="entry name" value="TorD-like"/>
    <property type="match status" value="1"/>
</dbReference>
<sequence length="248" mass="27553">MASDARTLGSDAASRLADLADVVSVLARFHDREVDARTIDWLRQFDVAGFFAEVLTSAPGRAAAKAFTAAVVALPERPSAEVIDDLAAEYASIYLNHAYRASPSGSVWLTEDRLERQMPMFDVREWYDHYDISVPDWRRRADDHIVPELEFVAHLCRFGAMSGAEDAAGFLDGHVLNWMPEFLEKAARPAQCALYRAILQMTDAVLDELRDELEAITGRARQVAFPTSDDAQQAETAAPYFPGVAESW</sequence>
<dbReference type="OrthoDB" id="7849731at2"/>
<gene>
    <name evidence="2" type="ORF">LX70_02242</name>
</gene>
<keyword evidence="3" id="KW-1185">Reference proteome</keyword>
<dbReference type="PANTHER" id="PTHR34227">
    <property type="entry name" value="CHAPERONE PROTEIN YCDY"/>
    <property type="match status" value="1"/>
</dbReference>